<name>A0A2T3AK17_9PEZI</name>
<organism evidence="1 2">
    <name type="scientific">Coniella lustricola</name>
    <dbReference type="NCBI Taxonomy" id="2025994"/>
    <lineage>
        <taxon>Eukaryota</taxon>
        <taxon>Fungi</taxon>
        <taxon>Dikarya</taxon>
        <taxon>Ascomycota</taxon>
        <taxon>Pezizomycotina</taxon>
        <taxon>Sordariomycetes</taxon>
        <taxon>Sordariomycetidae</taxon>
        <taxon>Diaporthales</taxon>
        <taxon>Schizoparmaceae</taxon>
        <taxon>Coniella</taxon>
    </lineage>
</organism>
<gene>
    <name evidence="1" type="ORF">BD289DRAFT_422983</name>
</gene>
<proteinExistence type="predicted"/>
<accession>A0A2T3AK17</accession>
<keyword evidence="2" id="KW-1185">Reference proteome</keyword>
<protein>
    <submittedName>
        <fullName evidence="1">Uncharacterized protein</fullName>
    </submittedName>
</protein>
<dbReference type="AlphaFoldDB" id="A0A2T3AK17"/>
<sequence length="81" mass="9333">MHTLDIFVSMGSSFIWLTTSLSRQFDNTSHMSNASGPLDLEEESIFVEKRSPLYYIVLSSSLEYNNHTYSHLIRSKATDWV</sequence>
<dbReference type="EMBL" id="KZ678380">
    <property type="protein sequence ID" value="PSS00939.1"/>
    <property type="molecule type" value="Genomic_DNA"/>
</dbReference>
<dbReference type="Proteomes" id="UP000241462">
    <property type="component" value="Unassembled WGS sequence"/>
</dbReference>
<reference evidence="1 2" key="1">
    <citation type="journal article" date="2018" name="Mycol. Prog.">
        <title>Coniella lustricola, a new species from submerged detritus.</title>
        <authorList>
            <person name="Raudabaugh D.B."/>
            <person name="Iturriaga T."/>
            <person name="Carver A."/>
            <person name="Mondo S."/>
            <person name="Pangilinan J."/>
            <person name="Lipzen A."/>
            <person name="He G."/>
            <person name="Amirebrahimi M."/>
            <person name="Grigoriev I.V."/>
            <person name="Miller A.N."/>
        </authorList>
    </citation>
    <scope>NUCLEOTIDE SEQUENCE [LARGE SCALE GENOMIC DNA]</scope>
    <source>
        <strain evidence="1 2">B22-T-1</strain>
    </source>
</reference>
<dbReference type="InParanoid" id="A0A2T3AK17"/>
<evidence type="ECO:0000313" key="1">
    <source>
        <dbReference type="EMBL" id="PSS00939.1"/>
    </source>
</evidence>
<evidence type="ECO:0000313" key="2">
    <source>
        <dbReference type="Proteomes" id="UP000241462"/>
    </source>
</evidence>